<evidence type="ECO:0000313" key="1">
    <source>
        <dbReference type="EMBL" id="CAR40203.1"/>
    </source>
</evidence>
<sequence>MMTVSEGIDSEYRPFNYRDELSKTYQVKPVKVSSYRDMTIETQTTHFAKLRQLNIDPLSLTDKTVSEALHLLKKSGRTDRELSNAYINSIYSTMKRINPALSTSASKLGFPRKNRKTVIDDRLDLHHGIKQMLTTIIKYVANFTTVEPRKIESRRVIDTIIASILTLLTNLRSTELFKLQLKHLEMISQDTPITIKTKCQSQVITVMKIKPLYDLLYPKLKNIILSRELKFNLDYLEDPKSIARDESNIILLSCKNDTINKTFYELYIRINQKRPNVTLGLKTIRSFNLTLMMDPDDFLEHQEVWKKFKEQNEEKKDDLEHLYDENTSE</sequence>
<accession>B9W4B9</accession>
<gene>
    <name evidence="1" type="primary">HzNVorf140-like</name>
</gene>
<dbReference type="AlphaFoldDB" id="B9W4B9"/>
<dbReference type="EMBL" id="FM201595">
    <property type="protein sequence ID" value="CAR40203.1"/>
    <property type="molecule type" value="mRNA"/>
</dbReference>
<protein>
    <submittedName>
        <fullName evidence="1">HzNVORF140-like protein</fullName>
    </submittedName>
</protein>
<proteinExistence type="evidence at transcript level"/>
<name>B9W4B9_9HYME</name>
<organism evidence="1">
    <name type="scientific">Chelonus inanitus</name>
    <dbReference type="NCBI Taxonomy" id="49201"/>
    <lineage>
        <taxon>Eukaryota</taxon>
        <taxon>Metazoa</taxon>
        <taxon>Ecdysozoa</taxon>
        <taxon>Arthropoda</taxon>
        <taxon>Hexapoda</taxon>
        <taxon>Insecta</taxon>
        <taxon>Pterygota</taxon>
        <taxon>Neoptera</taxon>
        <taxon>Endopterygota</taxon>
        <taxon>Hymenoptera</taxon>
        <taxon>Apocrita</taxon>
        <taxon>Ichneumonoidea</taxon>
        <taxon>Braconidae</taxon>
        <taxon>Cheloninae</taxon>
        <taxon>Chelonus</taxon>
    </lineage>
</organism>
<reference evidence="1" key="1">
    <citation type="journal article" date="2009" name="Science">
        <title>Polydnaviruses of Braconid Wasps Derive from an Ancestral Nudivirus.</title>
        <authorList>
            <person name="Bezier A."/>
            <person name="Annaheim M."/>
            <person name="Herbiniere J."/>
            <person name="Wetterwald C."/>
            <person name="Gyapay G."/>
            <person name="Bernard-Samain S."/>
            <person name="Wincker P."/>
            <person name="Roditi I."/>
            <person name="Heller M."/>
            <person name="Belgahzi M."/>
            <person name="Pfister-Wilhem R."/>
            <person name="Periquet G."/>
            <person name="Dupuy C."/>
            <person name="Huguet E."/>
            <person name="Volkoff A.N."/>
            <person name="Lanzrein B."/>
            <person name="Drezen J.M."/>
        </authorList>
    </citation>
    <scope>NUCLEOTIDE SEQUENCE</scope>
    <source>
        <tissue evidence="1">Ovary</tissue>
    </source>
</reference>